<dbReference type="GO" id="GO:0051287">
    <property type="term" value="F:NAD binding"/>
    <property type="evidence" value="ECO:0007669"/>
    <property type="project" value="UniProtKB-ARBA"/>
</dbReference>
<name>A0A379JIU9_9NOCA</name>
<feature type="region of interest" description="Disordered" evidence="10">
    <location>
        <begin position="313"/>
        <end position="352"/>
    </location>
</feature>
<feature type="compositionally biased region" description="Basic and acidic residues" evidence="10">
    <location>
        <begin position="333"/>
        <end position="352"/>
    </location>
</feature>
<dbReference type="InterPro" id="IPR017437">
    <property type="entry name" value="ATP-NAD_kinase_PpnK-typ_C"/>
</dbReference>
<dbReference type="GO" id="GO:0019674">
    <property type="term" value="P:NAD+ metabolic process"/>
    <property type="evidence" value="ECO:0007669"/>
    <property type="project" value="InterPro"/>
</dbReference>
<feature type="binding site" evidence="9">
    <location>
        <begin position="207"/>
        <end position="212"/>
    </location>
    <ligand>
        <name>NAD(+)</name>
        <dbReference type="ChEBI" id="CHEBI:57540"/>
    </ligand>
</feature>
<keyword evidence="6 9" id="KW-0521">NADP</keyword>
<accession>A0A379JIU9</accession>
<dbReference type="Gene3D" id="2.60.200.30">
    <property type="entry name" value="Probable inorganic polyphosphate/atp-NAD kinase, domain 2"/>
    <property type="match status" value="1"/>
</dbReference>
<evidence type="ECO:0000256" key="7">
    <source>
        <dbReference type="ARBA" id="ARBA00023027"/>
    </source>
</evidence>
<comment type="cofactor">
    <cofactor evidence="9">
        <name>a divalent metal cation</name>
        <dbReference type="ChEBI" id="CHEBI:60240"/>
    </cofactor>
</comment>
<evidence type="ECO:0000256" key="6">
    <source>
        <dbReference type="ARBA" id="ARBA00022857"/>
    </source>
</evidence>
<dbReference type="STRING" id="1406858.GCA_000710895_04221"/>
<organism evidence="11 12">
    <name type="scientific">Nocardia otitidiscaviarum</name>
    <dbReference type="NCBI Taxonomy" id="1823"/>
    <lineage>
        <taxon>Bacteria</taxon>
        <taxon>Bacillati</taxon>
        <taxon>Actinomycetota</taxon>
        <taxon>Actinomycetes</taxon>
        <taxon>Mycobacteriales</taxon>
        <taxon>Nocardiaceae</taxon>
        <taxon>Nocardia</taxon>
    </lineage>
</organism>
<dbReference type="GeneID" id="80332693"/>
<comment type="caution">
    <text evidence="9">Lacks conserved residue(s) required for the propagation of feature annotation.</text>
</comment>
<sequence length="352" mass="38282">MSGESGRLHDAKTREILLIAHPGRAELTETAHRVAKIFEQFGIGLRVLADEAYSTRFDTDEQGRPDGYPVRVMEHGPEAAIGCEMVLALGGDGTFLRAAELAREANVPVLGINLGRIGFLTEAEAENLDEALAQVVRRDYRIERRMTIDVTVRVDDTITERGWALNEASIENSARMGVLEVVLEVDGRPVSSFGCDGVLVATPTGSTAYAFSAGGPVVWPELEALLVIPSNAHALFARPLVTSPDSRIAVETVATGHDAIVFLDGRRTLALPRGGRVEAVRGTEPVLLVRLDSAPFADRMVRKFQLPVTGWRGRSSARMGAEEEARVPTQRPRAGDVEHRRTESTSADRDQD</sequence>
<dbReference type="InterPro" id="IPR016064">
    <property type="entry name" value="NAD/diacylglycerol_kinase_sf"/>
</dbReference>
<dbReference type="GO" id="GO:0005737">
    <property type="term" value="C:cytoplasm"/>
    <property type="evidence" value="ECO:0007669"/>
    <property type="project" value="UniProtKB-SubCell"/>
</dbReference>
<dbReference type="FunFam" id="2.60.200.30:FF:000007">
    <property type="entry name" value="NAD kinase"/>
    <property type="match status" value="1"/>
</dbReference>
<feature type="binding site" evidence="9">
    <location>
        <position position="97"/>
    </location>
    <ligand>
        <name>NAD(+)</name>
        <dbReference type="ChEBI" id="CHEBI:57540"/>
    </ligand>
</feature>
<keyword evidence="12" id="KW-1185">Reference proteome</keyword>
<proteinExistence type="inferred from homology"/>
<dbReference type="GO" id="GO:0046872">
    <property type="term" value="F:metal ion binding"/>
    <property type="evidence" value="ECO:0007669"/>
    <property type="project" value="UniProtKB-UniRule"/>
</dbReference>
<evidence type="ECO:0000256" key="5">
    <source>
        <dbReference type="ARBA" id="ARBA00022840"/>
    </source>
</evidence>
<keyword evidence="7 9" id="KW-0520">NAD</keyword>
<dbReference type="PANTHER" id="PTHR20275">
    <property type="entry name" value="NAD KINASE"/>
    <property type="match status" value="1"/>
</dbReference>
<dbReference type="NCBIfam" id="NF002892">
    <property type="entry name" value="PRK03372.1"/>
    <property type="match status" value="1"/>
</dbReference>
<keyword evidence="1 9" id="KW-0963">Cytoplasm</keyword>
<keyword evidence="3 9" id="KW-0547">Nucleotide-binding</keyword>
<evidence type="ECO:0000256" key="10">
    <source>
        <dbReference type="SAM" id="MobiDB-lite"/>
    </source>
</evidence>
<gene>
    <name evidence="11" type="primary">ppnK</name>
    <name evidence="9" type="synonym">nadK</name>
    <name evidence="11" type="ORF">NCTC1934_05704</name>
</gene>
<evidence type="ECO:0000256" key="2">
    <source>
        <dbReference type="ARBA" id="ARBA00022679"/>
    </source>
</evidence>
<evidence type="ECO:0000256" key="9">
    <source>
        <dbReference type="HAMAP-Rule" id="MF_00361"/>
    </source>
</evidence>
<evidence type="ECO:0000313" key="11">
    <source>
        <dbReference type="EMBL" id="SUD48370.1"/>
    </source>
</evidence>
<keyword evidence="2 9" id="KW-0808">Transferase</keyword>
<dbReference type="SUPFAM" id="SSF111331">
    <property type="entry name" value="NAD kinase/diacylglycerol kinase-like"/>
    <property type="match status" value="1"/>
</dbReference>
<feature type="binding site" evidence="9">
    <location>
        <begin position="166"/>
        <end position="167"/>
    </location>
    <ligand>
        <name>NAD(+)</name>
        <dbReference type="ChEBI" id="CHEBI:57540"/>
    </ligand>
</feature>
<evidence type="ECO:0000256" key="3">
    <source>
        <dbReference type="ARBA" id="ARBA00022741"/>
    </source>
</evidence>
<comment type="subcellular location">
    <subcellularLocation>
        <location evidence="9">Cytoplasm</location>
    </subcellularLocation>
</comment>
<keyword evidence="4 9" id="KW-0418">Kinase</keyword>
<dbReference type="GO" id="GO:0005524">
    <property type="term" value="F:ATP binding"/>
    <property type="evidence" value="ECO:0007669"/>
    <property type="project" value="UniProtKB-KW"/>
</dbReference>
<dbReference type="PANTHER" id="PTHR20275:SF0">
    <property type="entry name" value="NAD KINASE"/>
    <property type="match status" value="1"/>
</dbReference>
<dbReference type="GO" id="GO:0006741">
    <property type="term" value="P:NADP+ biosynthetic process"/>
    <property type="evidence" value="ECO:0007669"/>
    <property type="project" value="UniProtKB-UniRule"/>
</dbReference>
<evidence type="ECO:0000256" key="8">
    <source>
        <dbReference type="ARBA" id="ARBA00047925"/>
    </source>
</evidence>
<dbReference type="Pfam" id="PF01513">
    <property type="entry name" value="NAD_kinase"/>
    <property type="match status" value="1"/>
</dbReference>
<dbReference type="EC" id="2.7.1.23" evidence="9"/>
<feature type="binding site" evidence="9">
    <location>
        <begin position="92"/>
        <end position="93"/>
    </location>
    <ligand>
        <name>NAD(+)</name>
        <dbReference type="ChEBI" id="CHEBI:57540"/>
    </ligand>
</feature>
<dbReference type="RefSeq" id="WP_081592396.1">
    <property type="nucleotide sequence ID" value="NZ_CP041695.1"/>
</dbReference>
<protein>
    <recommendedName>
        <fullName evidence="9">NAD kinase</fullName>
        <ecNumber evidence="9">2.7.1.23</ecNumber>
    </recommendedName>
    <alternativeName>
        <fullName evidence="9">ATP-dependent NAD kinase</fullName>
    </alternativeName>
</protein>
<comment type="function">
    <text evidence="9">Involved in the regulation of the intracellular balance of NAD and NADP, and is a key enzyme in the biosynthesis of NADP. Catalyzes specifically the phosphorylation on 2'-hydroxyl of the adenosine moiety of NAD to yield NADP.</text>
</comment>
<dbReference type="Gene3D" id="3.40.50.10330">
    <property type="entry name" value="Probable inorganic polyphosphate/atp-NAD kinase, domain 1"/>
    <property type="match status" value="1"/>
</dbReference>
<dbReference type="AlphaFoldDB" id="A0A379JIU9"/>
<dbReference type="Pfam" id="PF20143">
    <property type="entry name" value="NAD_kinase_C"/>
    <property type="match status" value="1"/>
</dbReference>
<dbReference type="HAMAP" id="MF_00361">
    <property type="entry name" value="NAD_kinase"/>
    <property type="match status" value="1"/>
</dbReference>
<evidence type="ECO:0000256" key="4">
    <source>
        <dbReference type="ARBA" id="ARBA00022777"/>
    </source>
</evidence>
<evidence type="ECO:0000256" key="1">
    <source>
        <dbReference type="ARBA" id="ARBA00022490"/>
    </source>
</evidence>
<dbReference type="Proteomes" id="UP000255467">
    <property type="component" value="Unassembled WGS sequence"/>
</dbReference>
<reference evidence="11 12" key="1">
    <citation type="submission" date="2018-06" db="EMBL/GenBank/DDBJ databases">
        <authorList>
            <consortium name="Pathogen Informatics"/>
            <person name="Doyle S."/>
        </authorList>
    </citation>
    <scope>NUCLEOTIDE SEQUENCE [LARGE SCALE GENOMIC DNA]</scope>
    <source>
        <strain evidence="11 12">NCTC1934</strain>
    </source>
</reference>
<feature type="binding site" evidence="9">
    <location>
        <position position="196"/>
    </location>
    <ligand>
        <name>NAD(+)</name>
        <dbReference type="ChEBI" id="CHEBI:57540"/>
    </ligand>
</feature>
<dbReference type="GO" id="GO:0003951">
    <property type="term" value="F:NAD+ kinase activity"/>
    <property type="evidence" value="ECO:0007669"/>
    <property type="project" value="UniProtKB-UniRule"/>
</dbReference>
<feature type="active site" description="Proton acceptor" evidence="9">
    <location>
        <position position="92"/>
    </location>
</feature>
<comment type="catalytic activity">
    <reaction evidence="8 9">
        <text>NAD(+) + ATP = ADP + NADP(+) + H(+)</text>
        <dbReference type="Rhea" id="RHEA:18629"/>
        <dbReference type="ChEBI" id="CHEBI:15378"/>
        <dbReference type="ChEBI" id="CHEBI:30616"/>
        <dbReference type="ChEBI" id="CHEBI:57540"/>
        <dbReference type="ChEBI" id="CHEBI:58349"/>
        <dbReference type="ChEBI" id="CHEBI:456216"/>
        <dbReference type="EC" id="2.7.1.23"/>
    </reaction>
</comment>
<evidence type="ECO:0000313" key="12">
    <source>
        <dbReference type="Proteomes" id="UP000255467"/>
    </source>
</evidence>
<dbReference type="EMBL" id="UGRY01000004">
    <property type="protein sequence ID" value="SUD48370.1"/>
    <property type="molecule type" value="Genomic_DNA"/>
</dbReference>
<keyword evidence="5 9" id="KW-0067">ATP-binding</keyword>
<comment type="similarity">
    <text evidence="9">Belongs to the NAD kinase family.</text>
</comment>
<dbReference type="InterPro" id="IPR002504">
    <property type="entry name" value="NADK"/>
</dbReference>
<dbReference type="InterPro" id="IPR017438">
    <property type="entry name" value="ATP-NAD_kinase_N"/>
</dbReference>